<dbReference type="AlphaFoldDB" id="A0A132PKQ3"/>
<dbReference type="PRINTS" id="PR00081">
    <property type="entry name" value="GDHRDH"/>
</dbReference>
<gene>
    <name evidence="5" type="ORF">AFM11_17845</name>
</gene>
<dbReference type="Gene3D" id="3.40.50.720">
    <property type="entry name" value="NAD(P)-binding Rossmann-like Domain"/>
    <property type="match status" value="1"/>
</dbReference>
<dbReference type="InterPro" id="IPR002347">
    <property type="entry name" value="SDR_fam"/>
</dbReference>
<dbReference type="PANTHER" id="PTHR44196">
    <property type="entry name" value="DEHYDROGENASE/REDUCTASE SDR FAMILY MEMBER 7B"/>
    <property type="match status" value="1"/>
</dbReference>
<dbReference type="PROSITE" id="PS00061">
    <property type="entry name" value="ADH_SHORT"/>
    <property type="match status" value="1"/>
</dbReference>
<dbReference type="PRINTS" id="PR00080">
    <property type="entry name" value="SDRFAMILY"/>
</dbReference>
<dbReference type="InterPro" id="IPR036291">
    <property type="entry name" value="NAD(P)-bd_dom_sf"/>
</dbReference>
<dbReference type="PATRIC" id="fig|59750.3.peg.923"/>
<protein>
    <submittedName>
        <fullName evidence="5">Short-chain dehydrogenase</fullName>
    </submittedName>
</protein>
<reference evidence="5 6" key="1">
    <citation type="submission" date="2015-07" db="EMBL/GenBank/DDBJ databases">
        <title>A draft genome sequence of Mycobacterium wolinskyi.</title>
        <authorList>
            <person name="de Man T.J."/>
            <person name="Perry K.A."/>
            <person name="Coulliette A.D."/>
            <person name="Jensen B."/>
            <person name="Toney N.C."/>
            <person name="Limbago B.M."/>
            <person name="Noble-Wang J."/>
        </authorList>
    </citation>
    <scope>NUCLEOTIDE SEQUENCE [LARGE SCALE GENOMIC DNA]</scope>
    <source>
        <strain evidence="5 6">CDC_01</strain>
    </source>
</reference>
<evidence type="ECO:0000313" key="5">
    <source>
        <dbReference type="EMBL" id="KWX22918.1"/>
    </source>
</evidence>
<dbReference type="InterPro" id="IPR020904">
    <property type="entry name" value="Sc_DH/Rdtase_CS"/>
</dbReference>
<organism evidence="5 6">
    <name type="scientific">Mycolicibacterium wolinskyi</name>
    <dbReference type="NCBI Taxonomy" id="59750"/>
    <lineage>
        <taxon>Bacteria</taxon>
        <taxon>Bacillati</taxon>
        <taxon>Actinomycetota</taxon>
        <taxon>Actinomycetes</taxon>
        <taxon>Mycobacteriales</taxon>
        <taxon>Mycobacteriaceae</taxon>
        <taxon>Mycolicibacterium</taxon>
    </lineage>
</organism>
<dbReference type="PANTHER" id="PTHR44196:SF1">
    <property type="entry name" value="DEHYDROGENASE_REDUCTASE SDR FAMILY MEMBER 7B"/>
    <property type="match status" value="1"/>
</dbReference>
<dbReference type="SUPFAM" id="SSF51735">
    <property type="entry name" value="NAD(P)-binding Rossmann-fold domains"/>
    <property type="match status" value="1"/>
</dbReference>
<feature type="domain" description="Ketoreductase" evidence="4">
    <location>
        <begin position="6"/>
        <end position="189"/>
    </location>
</feature>
<name>A0A132PKQ3_9MYCO</name>
<comment type="caution">
    <text evidence="5">The sequence shown here is derived from an EMBL/GenBank/DDBJ whole genome shotgun (WGS) entry which is preliminary data.</text>
</comment>
<evidence type="ECO:0000259" key="4">
    <source>
        <dbReference type="SMART" id="SM00822"/>
    </source>
</evidence>
<dbReference type="GO" id="GO:0016491">
    <property type="term" value="F:oxidoreductase activity"/>
    <property type="evidence" value="ECO:0007669"/>
    <property type="project" value="UniProtKB-KW"/>
</dbReference>
<dbReference type="InterPro" id="IPR057326">
    <property type="entry name" value="KR_dom"/>
</dbReference>
<comment type="similarity">
    <text evidence="1 3">Belongs to the short-chain dehydrogenases/reductases (SDR) family.</text>
</comment>
<dbReference type="EMBL" id="LGTW01000011">
    <property type="protein sequence ID" value="KWX22918.1"/>
    <property type="molecule type" value="Genomic_DNA"/>
</dbReference>
<evidence type="ECO:0000256" key="3">
    <source>
        <dbReference type="RuleBase" id="RU000363"/>
    </source>
</evidence>
<proteinExistence type="inferred from homology"/>
<dbReference type="Proteomes" id="UP000070612">
    <property type="component" value="Unassembled WGS sequence"/>
</dbReference>
<accession>A0A132PKQ3</accession>
<evidence type="ECO:0000313" key="6">
    <source>
        <dbReference type="Proteomes" id="UP000070612"/>
    </source>
</evidence>
<dbReference type="Pfam" id="PF00106">
    <property type="entry name" value="adh_short"/>
    <property type="match status" value="1"/>
</dbReference>
<dbReference type="CDD" id="cd05233">
    <property type="entry name" value="SDR_c"/>
    <property type="match status" value="1"/>
</dbReference>
<evidence type="ECO:0000256" key="1">
    <source>
        <dbReference type="ARBA" id="ARBA00006484"/>
    </source>
</evidence>
<keyword evidence="6" id="KW-1185">Reference proteome</keyword>
<evidence type="ECO:0000256" key="2">
    <source>
        <dbReference type="ARBA" id="ARBA00023002"/>
    </source>
</evidence>
<dbReference type="GO" id="GO:0016020">
    <property type="term" value="C:membrane"/>
    <property type="evidence" value="ECO:0007669"/>
    <property type="project" value="TreeGrafter"/>
</dbReference>
<keyword evidence="2" id="KW-0560">Oxidoreductase</keyword>
<dbReference type="SMART" id="SM00822">
    <property type="entry name" value="PKS_KR"/>
    <property type="match status" value="1"/>
</dbReference>
<sequence>MSLRNARVLVTGASRGLGRSIAEVVARRGADVALVARSGDSLEILAKELDGRAYPTDLCDRDAVEALIDRVEDDGPIDVLINNAGIDRVGRFPEASAQEVRDLLQVNLNAPMELCRQAMPRMLVRGRGHIVNVSSMGAISTGPGVTLYGASKAGLSHFTAGIRSELRGKPVGTTLVQIGEVKTDMIDHIRQFEPARRTIERSLKWGMLPREALEPDVVAEAIAAAVEHNRRHVILPRRIAAMAKFTEFPRRVSELMLTGIDQESDRAPKERNGR</sequence>